<dbReference type="Pfam" id="PF04437">
    <property type="entry name" value="RINT1_TIP1"/>
    <property type="match status" value="1"/>
</dbReference>
<name>A0AAD9K878_9ANNE</name>
<dbReference type="PANTHER" id="PTHR13520">
    <property type="entry name" value="RAD50-INTERACTING PROTEIN 1 RINT-1"/>
    <property type="match status" value="1"/>
</dbReference>
<dbReference type="AlphaFoldDB" id="A0AAD9K878"/>
<accession>A0AAD9K878</accession>
<organism evidence="2 3">
    <name type="scientific">Paralvinella palmiformis</name>
    <dbReference type="NCBI Taxonomy" id="53620"/>
    <lineage>
        <taxon>Eukaryota</taxon>
        <taxon>Metazoa</taxon>
        <taxon>Spiralia</taxon>
        <taxon>Lophotrochozoa</taxon>
        <taxon>Annelida</taxon>
        <taxon>Polychaeta</taxon>
        <taxon>Sedentaria</taxon>
        <taxon>Canalipalpata</taxon>
        <taxon>Terebellida</taxon>
        <taxon>Terebelliformia</taxon>
        <taxon>Alvinellidae</taxon>
        <taxon>Paralvinella</taxon>
    </lineage>
</organism>
<dbReference type="InterPro" id="IPR007528">
    <property type="entry name" value="RINT1_Tip20"/>
</dbReference>
<comment type="similarity">
    <text evidence="1">Belongs to the RINT1 family.</text>
</comment>
<dbReference type="InterPro" id="IPR042044">
    <property type="entry name" value="EXOC6PINT-1/Sec15/Tip20_C_dom2"/>
</dbReference>
<evidence type="ECO:0008006" key="4">
    <source>
        <dbReference type="Google" id="ProtNLM"/>
    </source>
</evidence>
<dbReference type="GO" id="GO:0060628">
    <property type="term" value="P:regulation of ER to Golgi vesicle-mediated transport"/>
    <property type="evidence" value="ECO:0007669"/>
    <property type="project" value="TreeGrafter"/>
</dbReference>
<dbReference type="GO" id="GO:0006890">
    <property type="term" value="P:retrograde vesicle-mediated transport, Golgi to endoplasmic reticulum"/>
    <property type="evidence" value="ECO:0007669"/>
    <property type="project" value="InterPro"/>
</dbReference>
<protein>
    <recommendedName>
        <fullName evidence="4">RAD50-interacting protein 1</fullName>
    </recommendedName>
</protein>
<dbReference type="PANTHER" id="PTHR13520:SF0">
    <property type="entry name" value="RAD50-INTERACTING PROTEIN 1"/>
    <property type="match status" value="1"/>
</dbReference>
<dbReference type="GO" id="GO:0006888">
    <property type="term" value="P:endoplasmic reticulum to Golgi vesicle-mediated transport"/>
    <property type="evidence" value="ECO:0007669"/>
    <property type="project" value="InterPro"/>
</dbReference>
<evidence type="ECO:0000256" key="1">
    <source>
        <dbReference type="ARBA" id="ARBA00061158"/>
    </source>
</evidence>
<proteinExistence type="inferred from homology"/>
<keyword evidence="3" id="KW-1185">Reference proteome</keyword>
<dbReference type="EMBL" id="JAODUP010000034">
    <property type="protein sequence ID" value="KAK2166893.1"/>
    <property type="molecule type" value="Genomic_DNA"/>
</dbReference>
<evidence type="ECO:0000313" key="3">
    <source>
        <dbReference type="Proteomes" id="UP001208570"/>
    </source>
</evidence>
<sequence>MSFATSEAPNQIEAAVKEAESTTSQITEFMEKTELLCGDIANHRADVIPLVKKLSSLTDQMNEIDRYSQYLRVISRIEDFSSDVQSALLINAADRAVDQFFELAEFVEHLQKSECKHLVKFTNETVIFWYNILKEKFSREFDEVLQAWSWPIISSTTKLAPVQNATELQEKLEPLFCNLLHLQLPDALVHLVQKFSPFLENLPGWHPVLLPIELMIKPLKKRFVYHFYGNKQTNSLDKPHWYLTQTLSWIRDHRDFLRSKIQPLLEKQGLGYVDAVVEFSRGLVVLVIEKLMNDVGELVYDDDLFSNMVNQALAFDRELRIVYNYPESQLSCLHVLSQPQPFKKWITIERKVAQEKLDALFSSPMVWQSQYKDLSDVDEMKVPECGESFITLMLTITERYKLLPSAQHRLEFLEFQLELLEDFRYRLIQMKTEVSQDPLGSTYAAILNTVNFILDVLGQWSELGFFIELRYSKGIQNNKHNSLMSTENPQDLENNPQDLENQISHPVALPNDKNTVNLDVLEEGIFDEISDLLERVKNEMITNIVFYVADDVKARSRPYRNDRWVGMPSPKEIVSPALSTSACEMMLVLRERLQRVEQLLAKPLFMLVWQRVAEVLNAFFYEQVILENSFNEGGAFQINFDITRNLFPLFGQYTQKPEAYFKDVKEACQVLTMNTGSALLLKDVLYCALHDPKSDPNVMPSDPIACLQEQGLYKLLPEQVEHLLRRRLDLS</sequence>
<comment type="caution">
    <text evidence="2">The sequence shown here is derived from an EMBL/GenBank/DDBJ whole genome shotgun (WGS) entry which is preliminary data.</text>
</comment>
<dbReference type="FunFam" id="1.20.58.670:FF:000003">
    <property type="entry name" value="RAD50-interacting protein 1"/>
    <property type="match status" value="1"/>
</dbReference>
<dbReference type="Gene3D" id="1.20.58.670">
    <property type="entry name" value="Dsl1p vesicle tethering complex, Tip20p subunit, domain D"/>
    <property type="match status" value="1"/>
</dbReference>
<dbReference type="Proteomes" id="UP001208570">
    <property type="component" value="Unassembled WGS sequence"/>
</dbReference>
<dbReference type="GO" id="GO:0070939">
    <property type="term" value="C:Dsl1/NZR complex"/>
    <property type="evidence" value="ECO:0007669"/>
    <property type="project" value="InterPro"/>
</dbReference>
<evidence type="ECO:0000313" key="2">
    <source>
        <dbReference type="EMBL" id="KAK2166893.1"/>
    </source>
</evidence>
<gene>
    <name evidence="2" type="ORF">LSH36_34g08131</name>
</gene>
<dbReference type="PROSITE" id="PS51386">
    <property type="entry name" value="RINT1_TIP20"/>
    <property type="match status" value="1"/>
</dbReference>
<reference evidence="2" key="1">
    <citation type="journal article" date="2023" name="Mol. Biol. Evol.">
        <title>Third-Generation Sequencing Reveals the Adaptive Role of the Epigenome in Three Deep-Sea Polychaetes.</title>
        <authorList>
            <person name="Perez M."/>
            <person name="Aroh O."/>
            <person name="Sun Y."/>
            <person name="Lan Y."/>
            <person name="Juniper S.K."/>
            <person name="Young C.R."/>
            <person name="Angers B."/>
            <person name="Qian P.Y."/>
        </authorList>
    </citation>
    <scope>NUCLEOTIDE SEQUENCE</scope>
    <source>
        <strain evidence="2">P08H-3</strain>
    </source>
</reference>